<sequence length="64" mass="7257">MVTNVYNKETKVKFRNTQEYNSFMNRASGKTGMPTSNKHIKVAAKRVSRIQTIKVNGNKVGRAK</sequence>
<dbReference type="RefSeq" id="WP_091479426.1">
    <property type="nucleotide sequence ID" value="NZ_BJYC01000006.1"/>
</dbReference>
<dbReference type="Proteomes" id="UP000199081">
    <property type="component" value="Unassembled WGS sequence"/>
</dbReference>
<name>A0A1H7HWW4_9LACT</name>
<accession>A0A1H7HWW4</accession>
<gene>
    <name evidence="1" type="ORF">SAMN04488099_103188</name>
</gene>
<keyword evidence="2" id="KW-1185">Reference proteome</keyword>
<reference evidence="2" key="1">
    <citation type="submission" date="2016-10" db="EMBL/GenBank/DDBJ databases">
        <authorList>
            <person name="Varghese N."/>
            <person name="Submissions S."/>
        </authorList>
    </citation>
    <scope>NUCLEOTIDE SEQUENCE [LARGE SCALE GENOMIC DNA]</scope>
    <source>
        <strain evidence="2">DSM 19183</strain>
    </source>
</reference>
<protein>
    <submittedName>
        <fullName evidence="1">Uncharacterized protein</fullName>
    </submittedName>
</protein>
<dbReference type="AlphaFoldDB" id="A0A1H7HWW4"/>
<proteinExistence type="predicted"/>
<evidence type="ECO:0000313" key="2">
    <source>
        <dbReference type="Proteomes" id="UP000199081"/>
    </source>
</evidence>
<evidence type="ECO:0000313" key="1">
    <source>
        <dbReference type="EMBL" id="SEK54127.1"/>
    </source>
</evidence>
<dbReference type="EMBL" id="FNZU01000003">
    <property type="protein sequence ID" value="SEK54127.1"/>
    <property type="molecule type" value="Genomic_DNA"/>
</dbReference>
<organism evidence="1 2">
    <name type="scientific">Alkalibacterium pelagium</name>
    <dbReference type="NCBI Taxonomy" id="426702"/>
    <lineage>
        <taxon>Bacteria</taxon>
        <taxon>Bacillati</taxon>
        <taxon>Bacillota</taxon>
        <taxon>Bacilli</taxon>
        <taxon>Lactobacillales</taxon>
        <taxon>Carnobacteriaceae</taxon>
        <taxon>Alkalibacterium</taxon>
    </lineage>
</organism>